<keyword evidence="2" id="KW-1185">Reference proteome</keyword>
<evidence type="ECO:0000313" key="1">
    <source>
        <dbReference type="EMBL" id="GBE61157.1"/>
    </source>
</evidence>
<proteinExistence type="predicted"/>
<dbReference type="GeneID" id="39874927"/>
<dbReference type="VEuPathDB" id="PiroplasmaDB:BOVATA_026500"/>
<accession>A0A2H6KDU4</accession>
<dbReference type="AlphaFoldDB" id="A0A2H6KDU4"/>
<gene>
    <name evidence="1" type="ORF">BOVATA_026500</name>
</gene>
<dbReference type="EMBL" id="BDSA01000002">
    <property type="protein sequence ID" value="GBE61157.1"/>
    <property type="molecule type" value="Genomic_DNA"/>
</dbReference>
<organism evidence="1 2">
    <name type="scientific">Babesia ovata</name>
    <dbReference type="NCBI Taxonomy" id="189622"/>
    <lineage>
        <taxon>Eukaryota</taxon>
        <taxon>Sar</taxon>
        <taxon>Alveolata</taxon>
        <taxon>Apicomplexa</taxon>
        <taxon>Aconoidasida</taxon>
        <taxon>Piroplasmida</taxon>
        <taxon>Babesiidae</taxon>
        <taxon>Babesia</taxon>
    </lineage>
</organism>
<dbReference type="Proteomes" id="UP000236319">
    <property type="component" value="Unassembled WGS sequence"/>
</dbReference>
<dbReference type="RefSeq" id="XP_028867400.1">
    <property type="nucleotide sequence ID" value="XM_029011567.1"/>
</dbReference>
<name>A0A2H6KDU4_9APIC</name>
<sequence>MAATSTDKKQTPETVRDILIWVYGLKEEPHKTKLVQEIDAICAKYKIQTQTKRWEQFVDELAVQCSEILRTIQGNPYGYGYNCKYDISKFEYPTAVDEDFFPWFNHYLKSLNDRMTFLRQKCGENGEWRDQTFTVDGNRGEQTDLYKFMLDLDPECKTVTCTAARKCPNCPVKMGFNEGCLKATGKTGKDLLKELDQLLTEGSPLSVMLALDDAKQGKGLAKLLLRMSMAGIAGGSVAYLATTGAAAPALATMADGLASFVNTVLLPFL</sequence>
<protein>
    <submittedName>
        <fullName evidence="1">Ribosome-binding protein 1, putative</fullName>
    </submittedName>
</protein>
<comment type="caution">
    <text evidence="1">The sequence shown here is derived from an EMBL/GenBank/DDBJ whole genome shotgun (WGS) entry which is preliminary data.</text>
</comment>
<reference evidence="1 2" key="1">
    <citation type="journal article" date="2017" name="BMC Genomics">
        <title>Whole-genome assembly of Babesia ovata and comparative genomics between closely related pathogens.</title>
        <authorList>
            <person name="Yamagishi J."/>
            <person name="Asada M."/>
            <person name="Hakimi H."/>
            <person name="Tanaka T.Q."/>
            <person name="Sugimoto C."/>
            <person name="Kawazu S."/>
        </authorList>
    </citation>
    <scope>NUCLEOTIDE SEQUENCE [LARGE SCALE GENOMIC DNA]</scope>
    <source>
        <strain evidence="1 2">Miyake</strain>
    </source>
</reference>
<dbReference type="OrthoDB" id="10313111at2759"/>
<evidence type="ECO:0000313" key="2">
    <source>
        <dbReference type="Proteomes" id="UP000236319"/>
    </source>
</evidence>